<reference evidence="1 2" key="1">
    <citation type="submission" date="2017-05" db="EMBL/GenBank/DDBJ databases">
        <title>The Genome Sequence of Tsuchiyaea wingfieldii DSM 27421.</title>
        <authorList>
            <person name="Cuomo C."/>
            <person name="Passer A."/>
            <person name="Billmyre B."/>
            <person name="Heitman J."/>
        </authorList>
    </citation>
    <scope>NUCLEOTIDE SEQUENCE [LARGE SCALE GENOMIC DNA]</scope>
    <source>
        <strain evidence="1 2">DSM 27421</strain>
    </source>
</reference>
<protein>
    <recommendedName>
        <fullName evidence="3">Metaxin glutathione S-transferase domain-containing protein</fullName>
    </recommendedName>
</protein>
<dbReference type="Proteomes" id="UP000322245">
    <property type="component" value="Unassembled WGS sequence"/>
</dbReference>
<dbReference type="EMBL" id="NIDF01000053">
    <property type="protein sequence ID" value="TYJ54776.1"/>
    <property type="molecule type" value="Genomic_DNA"/>
</dbReference>
<sequence>MSIIIVSAVISSVSRLLDVFILDALSTFPDPTSNMTSTIFTAPSWYKSFYNLFPLVTLPQDDELEWKSHAKPLGENAAVLWIHPSSSNHPYHRSWLSSNPASVRTQLLFLLRQTAAQPRVVFREWPNESSAPKSTLPALHLPSQDRLLSTDEIRPWLEATYPLEGKNKDWQNFPSQSTYHSALALSTLITNQLLPAYLASLPSRPSNWYLYFPTPPPLWAGLTTPLPASLTGDEREVDEEEVIRKGVEVIDALEGIVGGKSGEEKWMLDAKAPGALDALIASHIYVLFALPLDSPLREALDGKKKLERYLERVLEYAERKV</sequence>
<name>A0A5D3AY39_9TREE</name>
<evidence type="ECO:0000313" key="2">
    <source>
        <dbReference type="Proteomes" id="UP000322245"/>
    </source>
</evidence>
<comment type="caution">
    <text evidence="1">The sequence shown here is derived from an EMBL/GenBank/DDBJ whole genome shotgun (WGS) entry which is preliminary data.</text>
</comment>
<evidence type="ECO:0000313" key="1">
    <source>
        <dbReference type="EMBL" id="TYJ54776.1"/>
    </source>
</evidence>
<dbReference type="AlphaFoldDB" id="A0A5D3AY39"/>
<proteinExistence type="predicted"/>
<organism evidence="1 2">
    <name type="scientific">Cryptococcus floricola</name>
    <dbReference type="NCBI Taxonomy" id="2591691"/>
    <lineage>
        <taxon>Eukaryota</taxon>
        <taxon>Fungi</taxon>
        <taxon>Dikarya</taxon>
        <taxon>Basidiomycota</taxon>
        <taxon>Agaricomycotina</taxon>
        <taxon>Tremellomycetes</taxon>
        <taxon>Tremellales</taxon>
        <taxon>Cryptococcaceae</taxon>
        <taxon>Cryptococcus</taxon>
    </lineage>
</organism>
<keyword evidence="2" id="KW-1185">Reference proteome</keyword>
<gene>
    <name evidence="1" type="ORF">B9479_004533</name>
</gene>
<evidence type="ECO:0008006" key="3">
    <source>
        <dbReference type="Google" id="ProtNLM"/>
    </source>
</evidence>
<accession>A0A5D3AY39</accession>